<protein>
    <submittedName>
        <fullName evidence="2">Calcium-binding protein</fullName>
    </submittedName>
</protein>
<evidence type="ECO:0000313" key="3">
    <source>
        <dbReference type="Proteomes" id="UP001597351"/>
    </source>
</evidence>
<dbReference type="PRINTS" id="PR00313">
    <property type="entry name" value="CABNDNGRPT"/>
</dbReference>
<name>A0ABW4TQW3_9ACTN</name>
<keyword evidence="3" id="KW-1185">Reference proteome</keyword>
<sequence length="316" mass="33148">MRAGRGTWRAVALVVGASAAVVGAVPPATATSCRFDDGVVHARVDGGTSLRMFAWPAGSPDGGRLWWGNQNDSSQQGFCARATVRNTDRVVVTGKGRTGRLDYQLPYRPLGPGRTAEATGTSEIEFVLRGGMTAFWMTGLGGSDDGEAETVHVGRRGVDVNGDDDVDVRFRSTVTNLSLFLLGGADVADGRGGHGTGAPWYGGRTLAVTGGDGDDVIHGHPGRDLIHGDPGSDVLYGHGGDDELYDHEDDHLYGGSGDDVLFSSGGESWLYAGPGDDVLDADDLYVDVVLDGGPGDDSAWYDDDDQPVGIEHRLTE</sequence>
<organism evidence="2 3">
    <name type="scientific">Nocardioides aestuarii</name>
    <dbReference type="NCBI Taxonomy" id="252231"/>
    <lineage>
        <taxon>Bacteria</taxon>
        <taxon>Bacillati</taxon>
        <taxon>Actinomycetota</taxon>
        <taxon>Actinomycetes</taxon>
        <taxon>Propionibacteriales</taxon>
        <taxon>Nocardioidaceae</taxon>
        <taxon>Nocardioides</taxon>
    </lineage>
</organism>
<feature type="signal peptide" evidence="1">
    <location>
        <begin position="1"/>
        <end position="24"/>
    </location>
</feature>
<accession>A0ABW4TQW3</accession>
<feature type="chain" id="PRO_5046833579" evidence="1">
    <location>
        <begin position="25"/>
        <end position="316"/>
    </location>
</feature>
<dbReference type="PROSITE" id="PS51257">
    <property type="entry name" value="PROKAR_LIPOPROTEIN"/>
    <property type="match status" value="1"/>
</dbReference>
<dbReference type="SUPFAM" id="SSF51120">
    <property type="entry name" value="beta-Roll"/>
    <property type="match status" value="1"/>
</dbReference>
<dbReference type="Proteomes" id="UP001597351">
    <property type="component" value="Unassembled WGS sequence"/>
</dbReference>
<evidence type="ECO:0000313" key="2">
    <source>
        <dbReference type="EMBL" id="MFD1947932.1"/>
    </source>
</evidence>
<gene>
    <name evidence="2" type="ORF">ACFSDE_14120</name>
</gene>
<dbReference type="InterPro" id="IPR001343">
    <property type="entry name" value="Hemolysn_Ca-bd"/>
</dbReference>
<evidence type="ECO:0000256" key="1">
    <source>
        <dbReference type="SAM" id="SignalP"/>
    </source>
</evidence>
<dbReference type="RefSeq" id="WP_343919488.1">
    <property type="nucleotide sequence ID" value="NZ_BAAAJT010000002.1"/>
</dbReference>
<proteinExistence type="predicted"/>
<dbReference type="EMBL" id="JBHUGD010000003">
    <property type="protein sequence ID" value="MFD1947932.1"/>
    <property type="molecule type" value="Genomic_DNA"/>
</dbReference>
<dbReference type="InterPro" id="IPR011049">
    <property type="entry name" value="Serralysin-like_metalloprot_C"/>
</dbReference>
<comment type="caution">
    <text evidence="2">The sequence shown here is derived from an EMBL/GenBank/DDBJ whole genome shotgun (WGS) entry which is preliminary data.</text>
</comment>
<keyword evidence="1" id="KW-0732">Signal</keyword>
<dbReference type="Pfam" id="PF00353">
    <property type="entry name" value="HemolysinCabind"/>
    <property type="match status" value="2"/>
</dbReference>
<reference evidence="3" key="1">
    <citation type="journal article" date="2019" name="Int. J. Syst. Evol. Microbiol.">
        <title>The Global Catalogue of Microorganisms (GCM) 10K type strain sequencing project: providing services to taxonomists for standard genome sequencing and annotation.</title>
        <authorList>
            <consortium name="The Broad Institute Genomics Platform"/>
            <consortium name="The Broad Institute Genome Sequencing Center for Infectious Disease"/>
            <person name="Wu L."/>
            <person name="Ma J."/>
        </authorList>
    </citation>
    <scope>NUCLEOTIDE SEQUENCE [LARGE SCALE GENOMIC DNA]</scope>
    <source>
        <strain evidence="3">CGMCC 1.12477</strain>
    </source>
</reference>
<dbReference type="Gene3D" id="2.150.10.10">
    <property type="entry name" value="Serralysin-like metalloprotease, C-terminal"/>
    <property type="match status" value="2"/>
</dbReference>